<dbReference type="EMBL" id="BQNB010017375">
    <property type="protein sequence ID" value="GJT62419.1"/>
    <property type="molecule type" value="Genomic_DNA"/>
</dbReference>
<keyword evidence="3" id="KW-0808">Transferase</keyword>
<dbReference type="InterPro" id="IPR026960">
    <property type="entry name" value="RVT-Znf"/>
</dbReference>
<keyword evidence="3" id="KW-0695">RNA-directed DNA polymerase</keyword>
<dbReference type="Proteomes" id="UP001151760">
    <property type="component" value="Unassembled WGS sequence"/>
</dbReference>
<dbReference type="PANTHER" id="PTHR11697">
    <property type="entry name" value="GENERAL TRANSCRIPTION FACTOR 2-RELATED ZINC FINGER PROTEIN"/>
    <property type="match status" value="1"/>
</dbReference>
<dbReference type="GO" id="GO:0003964">
    <property type="term" value="F:RNA-directed DNA polymerase activity"/>
    <property type="evidence" value="ECO:0007669"/>
    <property type="project" value="UniProtKB-KW"/>
</dbReference>
<dbReference type="Pfam" id="PF13966">
    <property type="entry name" value="zf-RVT"/>
    <property type="match status" value="1"/>
</dbReference>
<name>A0ABQ5FHH2_9ASTR</name>
<keyword evidence="4" id="KW-1185">Reference proteome</keyword>
<feature type="domain" description="HAT C-terminal dimerisation" evidence="1">
    <location>
        <begin position="380"/>
        <end position="439"/>
    </location>
</feature>
<comment type="caution">
    <text evidence="3">The sequence shown here is derived from an EMBL/GenBank/DDBJ whole genome shotgun (WGS) entry which is preliminary data.</text>
</comment>
<proteinExistence type="predicted"/>
<dbReference type="PANTHER" id="PTHR11697:SF230">
    <property type="entry name" value="ZINC FINGER, MYM DOMAIN CONTAINING 1"/>
    <property type="match status" value="1"/>
</dbReference>
<organism evidence="3 4">
    <name type="scientific">Tanacetum coccineum</name>
    <dbReference type="NCBI Taxonomy" id="301880"/>
    <lineage>
        <taxon>Eukaryota</taxon>
        <taxon>Viridiplantae</taxon>
        <taxon>Streptophyta</taxon>
        <taxon>Embryophyta</taxon>
        <taxon>Tracheophyta</taxon>
        <taxon>Spermatophyta</taxon>
        <taxon>Magnoliopsida</taxon>
        <taxon>eudicotyledons</taxon>
        <taxon>Gunneridae</taxon>
        <taxon>Pentapetalae</taxon>
        <taxon>asterids</taxon>
        <taxon>campanulids</taxon>
        <taxon>Asterales</taxon>
        <taxon>Asteraceae</taxon>
        <taxon>Asteroideae</taxon>
        <taxon>Anthemideae</taxon>
        <taxon>Anthemidinae</taxon>
        <taxon>Tanacetum</taxon>
    </lineage>
</organism>
<keyword evidence="3" id="KW-0548">Nucleotidyltransferase</keyword>
<evidence type="ECO:0000259" key="1">
    <source>
        <dbReference type="Pfam" id="PF05699"/>
    </source>
</evidence>
<dbReference type="Pfam" id="PF05699">
    <property type="entry name" value="Dimer_Tnp_hAT"/>
    <property type="match status" value="1"/>
</dbReference>
<dbReference type="InterPro" id="IPR008906">
    <property type="entry name" value="HATC_C_dom"/>
</dbReference>
<reference evidence="3" key="2">
    <citation type="submission" date="2022-01" db="EMBL/GenBank/DDBJ databases">
        <authorList>
            <person name="Yamashiro T."/>
            <person name="Shiraishi A."/>
            <person name="Satake H."/>
            <person name="Nakayama K."/>
        </authorList>
    </citation>
    <scope>NUCLEOTIDE SEQUENCE</scope>
</reference>
<evidence type="ECO:0000313" key="4">
    <source>
        <dbReference type="Proteomes" id="UP001151760"/>
    </source>
</evidence>
<sequence>MSISHLMYADDIIFFGDWSWVNAHNLISMLRCFFLISGLKINIHKSHVLGVGVTDDEVSHMANIIGCGAANLPLKYLGVPAQLLSVGGRLSLIKSVLGNLPTYYMSIYLRSVSIRKKLESMHNNFFIGGDPNEKKMTWIGNGADSSFWKDTWYGGQPLKAMFPRIFLFDNEKNCSIANRVRLQDWSLVLRRQPRGGWASNSAGFSVASVRSLVDTYLLDTANEATRWNRNIPIKVNVFLWRLKLNKLPSRVNLDRRGIVVDSILCPICHGDFETVNHCFFNCVFAKDVWSLLAKWWELYIPVCDNIVEWFAWLDSLRVPSKVRLEELITLAKFYPNEFSINELSRLSDQLDNYIHDMRKDERFIGLKDVGELSKKLVELKKHTTFDLVYLLIKLVLILPVATASVERTFSAMTFVKNKLRNSIGDQFLNDCLVTYVEKDIFSEVSDDAIMNRFQRLHSRRGYF</sequence>
<accession>A0ABQ5FHH2</accession>
<feature type="domain" description="Reverse transcriptase zinc-binding" evidence="2">
    <location>
        <begin position="220"/>
        <end position="289"/>
    </location>
</feature>
<gene>
    <name evidence="3" type="ORF">Tco_1005952</name>
</gene>
<protein>
    <submittedName>
        <fullName evidence="3">RNA-directed DNA polymerase, eukaryota, reverse transcriptase zinc-binding domain protein</fullName>
    </submittedName>
</protein>
<evidence type="ECO:0000259" key="2">
    <source>
        <dbReference type="Pfam" id="PF13966"/>
    </source>
</evidence>
<evidence type="ECO:0000313" key="3">
    <source>
        <dbReference type="EMBL" id="GJT62419.1"/>
    </source>
</evidence>
<dbReference type="InterPro" id="IPR055298">
    <property type="entry name" value="AtLOH3-like"/>
</dbReference>
<reference evidence="3" key="1">
    <citation type="journal article" date="2022" name="Int. J. Mol. Sci.">
        <title>Draft Genome of Tanacetum Coccineum: Genomic Comparison of Closely Related Tanacetum-Family Plants.</title>
        <authorList>
            <person name="Yamashiro T."/>
            <person name="Shiraishi A."/>
            <person name="Nakayama K."/>
            <person name="Satake H."/>
        </authorList>
    </citation>
    <scope>NUCLEOTIDE SEQUENCE</scope>
</reference>